<evidence type="ECO:0000313" key="3">
    <source>
        <dbReference type="Proteomes" id="UP000011083"/>
    </source>
</evidence>
<keyword evidence="3" id="KW-1185">Reference proteome</keyword>
<name>L8GSC6_ACACF</name>
<feature type="region of interest" description="Disordered" evidence="1">
    <location>
        <begin position="1"/>
        <end position="34"/>
    </location>
</feature>
<dbReference type="EMBL" id="KB008036">
    <property type="protein sequence ID" value="ELR15026.1"/>
    <property type="molecule type" value="Genomic_DNA"/>
</dbReference>
<evidence type="ECO:0000313" key="2">
    <source>
        <dbReference type="EMBL" id="ELR15026.1"/>
    </source>
</evidence>
<organism evidence="2 3">
    <name type="scientific">Acanthamoeba castellanii (strain ATCC 30010 / Neff)</name>
    <dbReference type="NCBI Taxonomy" id="1257118"/>
    <lineage>
        <taxon>Eukaryota</taxon>
        <taxon>Amoebozoa</taxon>
        <taxon>Discosea</taxon>
        <taxon>Longamoebia</taxon>
        <taxon>Centramoebida</taxon>
        <taxon>Acanthamoebidae</taxon>
        <taxon>Acanthamoeba</taxon>
    </lineage>
</organism>
<dbReference type="Proteomes" id="UP000011083">
    <property type="component" value="Unassembled WGS sequence"/>
</dbReference>
<protein>
    <submittedName>
        <fullName evidence="2">Uncharacterized protein</fullName>
    </submittedName>
</protein>
<dbReference type="AlphaFoldDB" id="L8GSC6"/>
<dbReference type="GeneID" id="14915924"/>
<dbReference type="RefSeq" id="XP_004337039.1">
    <property type="nucleotide sequence ID" value="XM_004336991.1"/>
</dbReference>
<sequence>METRKQHPTSARGVGRVSDLVAPPQPTSEGAAETHSPVAWDELLHASEPCASGINVLWILSNPHDTWGSSLWSGWEIAEAITKYFPDVVCLPLSEYQITAKSDEQLLDTFIEAGQRKEKRSLDLCLFLKIESVADHLLKRCLEMGAARAILWVDGHPHLLRSKTDGRAETAKSPFDYHIQVNTIPAQHYEGAMTGTQWMIPQHNSNLHGLRHNASAPVRVIGWQGSKMNRMAPLIRDTITAWATERGMEFREFFYKGTPASREYLLEERDQAFRDTVDAVDIMPNARNIFPLSMGIPTILFPYVSYIEELRWAHYPGFASSLPELMRWLEILTTNTHARESLSRLGIQFTEHLSLDRIARKWAFHLRTALCGRKPSTPPPPEVPQPAPSPS</sequence>
<dbReference type="VEuPathDB" id="AmoebaDB:ACA1_212820"/>
<gene>
    <name evidence="2" type="ORF">ACA1_212820</name>
</gene>
<reference evidence="2 3" key="1">
    <citation type="journal article" date="2013" name="Genome Biol.">
        <title>Genome of Acanthamoeba castellanii highlights extensive lateral gene transfer and early evolution of tyrosine kinase signaling.</title>
        <authorList>
            <person name="Clarke M."/>
            <person name="Lohan A.J."/>
            <person name="Liu B."/>
            <person name="Lagkouvardos I."/>
            <person name="Roy S."/>
            <person name="Zafar N."/>
            <person name="Bertelli C."/>
            <person name="Schilde C."/>
            <person name="Kianianmomeni A."/>
            <person name="Burglin T.R."/>
            <person name="Frech C."/>
            <person name="Turcotte B."/>
            <person name="Kopec K.O."/>
            <person name="Synnott J.M."/>
            <person name="Choo C."/>
            <person name="Paponov I."/>
            <person name="Finkler A."/>
            <person name="Soon Heng Tan C."/>
            <person name="Hutchins A.P."/>
            <person name="Weinmeier T."/>
            <person name="Rattei T."/>
            <person name="Chu J.S."/>
            <person name="Gimenez G."/>
            <person name="Irimia M."/>
            <person name="Rigden D.J."/>
            <person name="Fitzpatrick D.A."/>
            <person name="Lorenzo-Morales J."/>
            <person name="Bateman A."/>
            <person name="Chiu C.H."/>
            <person name="Tang P."/>
            <person name="Hegemann P."/>
            <person name="Fromm H."/>
            <person name="Raoult D."/>
            <person name="Greub G."/>
            <person name="Miranda-Saavedra D."/>
            <person name="Chen N."/>
            <person name="Nash P."/>
            <person name="Ginger M.L."/>
            <person name="Horn M."/>
            <person name="Schaap P."/>
            <person name="Caler L."/>
            <person name="Loftus B."/>
        </authorList>
    </citation>
    <scope>NUCLEOTIDE SEQUENCE [LARGE SCALE GENOMIC DNA]</scope>
    <source>
        <strain evidence="2 3">Neff</strain>
    </source>
</reference>
<dbReference type="KEGG" id="acan:ACA1_212820"/>
<accession>L8GSC6</accession>
<proteinExistence type="predicted"/>
<evidence type="ECO:0000256" key="1">
    <source>
        <dbReference type="SAM" id="MobiDB-lite"/>
    </source>
</evidence>